<evidence type="ECO:0000313" key="4">
    <source>
        <dbReference type="Proteomes" id="UP000633943"/>
    </source>
</evidence>
<keyword evidence="4" id="KW-1185">Reference proteome</keyword>
<gene>
    <name evidence="3" type="ORF">GPA24_19540</name>
</gene>
<keyword evidence="2" id="KW-0472">Membrane</keyword>
<feature type="transmembrane region" description="Helical" evidence="2">
    <location>
        <begin position="12"/>
        <end position="36"/>
    </location>
</feature>
<evidence type="ECO:0000313" key="3">
    <source>
        <dbReference type="EMBL" id="NMG17683.1"/>
    </source>
</evidence>
<dbReference type="Proteomes" id="UP000633943">
    <property type="component" value="Unassembled WGS sequence"/>
</dbReference>
<comment type="caution">
    <text evidence="3">The sequence shown here is derived from an EMBL/GenBank/DDBJ whole genome shotgun (WGS) entry which is preliminary data.</text>
</comment>
<feature type="transmembrane region" description="Helical" evidence="2">
    <location>
        <begin position="43"/>
        <end position="61"/>
    </location>
</feature>
<reference evidence="3 4" key="1">
    <citation type="submission" date="2019-12" db="EMBL/GenBank/DDBJ databases">
        <title>Comparative genomics gives insights into the taxonomy of the Azoarcus-Aromatoleum group and reveals separate origins of nif in the plant-associated Azoarcus and non-plant-associated Aromatoleum sub-groups.</title>
        <authorList>
            <person name="Lafos M."/>
            <person name="Maluk M."/>
            <person name="Batista M."/>
            <person name="Junghare M."/>
            <person name="Carmona M."/>
            <person name="Faoro H."/>
            <person name="Cruz L.M."/>
            <person name="Battistoni F."/>
            <person name="De Souza E."/>
            <person name="Pedrosa F."/>
            <person name="Chen W.-M."/>
            <person name="Poole P.S."/>
            <person name="Dixon R.A."/>
            <person name="James E.K."/>
        </authorList>
    </citation>
    <scope>NUCLEOTIDE SEQUENCE [LARGE SCALE GENOMIC DNA]</scope>
    <source>
        <strain evidence="3 4">PbN1</strain>
    </source>
</reference>
<dbReference type="RefSeq" id="WP_169204176.1">
    <property type="nucleotide sequence ID" value="NZ_WTVP01000101.1"/>
</dbReference>
<keyword evidence="2" id="KW-1133">Transmembrane helix</keyword>
<sequence length="274" mass="29292">MGWHELGRAVVFGAWAAIAMMIGQMASTGYVGWLTIGRACLRILQCSVIVLAVGVTLAGAGDVHAEQAREAPPPPWQLPRFDGSGDGREQPPAGELVRPAPPDGRALFDLVVGCFPTPSWWRPELALEARAAQRQNTGGTVGTAPAEGTSYAGIVARVPLYSASEIDRERERESARRATVAATVGKIVQKLADREVHRRELELWRSIEARSGRRVAAGVAETAEQINAIKSVSGAESALIADAADLTASRLVLVGMCKDRADVEAMLDRLQVPR</sequence>
<proteinExistence type="predicted"/>
<organism evidence="3 4">
    <name type="scientific">Aromatoleum bremense</name>
    <dbReference type="NCBI Taxonomy" id="76115"/>
    <lineage>
        <taxon>Bacteria</taxon>
        <taxon>Pseudomonadati</taxon>
        <taxon>Pseudomonadota</taxon>
        <taxon>Betaproteobacteria</taxon>
        <taxon>Rhodocyclales</taxon>
        <taxon>Rhodocyclaceae</taxon>
        <taxon>Aromatoleum</taxon>
    </lineage>
</organism>
<protein>
    <submittedName>
        <fullName evidence="3">Uncharacterized protein</fullName>
    </submittedName>
</protein>
<name>A0ABX1P047_9RHOO</name>
<feature type="region of interest" description="Disordered" evidence="1">
    <location>
        <begin position="65"/>
        <end position="101"/>
    </location>
</feature>
<evidence type="ECO:0000256" key="1">
    <source>
        <dbReference type="SAM" id="MobiDB-lite"/>
    </source>
</evidence>
<dbReference type="EMBL" id="WTVP01000101">
    <property type="protein sequence ID" value="NMG17683.1"/>
    <property type="molecule type" value="Genomic_DNA"/>
</dbReference>
<keyword evidence="2" id="KW-0812">Transmembrane</keyword>
<accession>A0ABX1P047</accession>
<evidence type="ECO:0000256" key="2">
    <source>
        <dbReference type="SAM" id="Phobius"/>
    </source>
</evidence>